<evidence type="ECO:0000256" key="14">
    <source>
        <dbReference type="HAMAP-Rule" id="MF_01346"/>
    </source>
</evidence>
<evidence type="ECO:0000256" key="11">
    <source>
        <dbReference type="ARBA" id="ARBA00023196"/>
    </source>
</evidence>
<dbReference type="InterPro" id="IPR033732">
    <property type="entry name" value="ATP_synth_F1_a_nt-bd_dom"/>
</dbReference>
<keyword evidence="14" id="KW-1003">Cell membrane</keyword>
<gene>
    <name evidence="14" type="primary">atpA</name>
    <name evidence="18" type="ORF">H9656_08910</name>
</gene>
<dbReference type="PANTHER" id="PTHR48082">
    <property type="entry name" value="ATP SYNTHASE SUBUNIT ALPHA, MITOCHONDRIAL"/>
    <property type="match status" value="1"/>
</dbReference>
<comment type="similarity">
    <text evidence="3 14">Belongs to the ATPase alpha/beta chains family.</text>
</comment>
<dbReference type="HAMAP" id="MF_01346">
    <property type="entry name" value="ATP_synth_alpha_bact"/>
    <property type="match status" value="1"/>
</dbReference>
<evidence type="ECO:0000256" key="3">
    <source>
        <dbReference type="ARBA" id="ARBA00008936"/>
    </source>
</evidence>
<dbReference type="Gene3D" id="3.40.50.300">
    <property type="entry name" value="P-loop containing nucleotide triphosphate hydrolases"/>
    <property type="match status" value="1"/>
</dbReference>
<dbReference type="EC" id="7.1.2.2" evidence="14"/>
<feature type="binding site" evidence="14">
    <location>
        <begin position="170"/>
        <end position="177"/>
    </location>
    <ligand>
        <name>ATP</name>
        <dbReference type="ChEBI" id="CHEBI:30616"/>
    </ligand>
</feature>
<evidence type="ECO:0000256" key="2">
    <source>
        <dbReference type="ARBA" id="ARBA00004370"/>
    </source>
</evidence>
<keyword evidence="7 14" id="KW-0067">ATP-binding</keyword>
<keyword evidence="5 14" id="KW-0547">Nucleotide-binding</keyword>
<evidence type="ECO:0000256" key="10">
    <source>
        <dbReference type="ARBA" id="ARBA00023136"/>
    </source>
</evidence>
<feature type="site" description="Required for activity" evidence="14">
    <location>
        <position position="371"/>
    </location>
</feature>
<evidence type="ECO:0000256" key="7">
    <source>
        <dbReference type="ARBA" id="ARBA00022840"/>
    </source>
</evidence>
<dbReference type="SUPFAM" id="SSF50615">
    <property type="entry name" value="N-terminal domain of alpha and beta subunits of F1 ATP synthase"/>
    <property type="match status" value="1"/>
</dbReference>
<dbReference type="PANTHER" id="PTHR48082:SF2">
    <property type="entry name" value="ATP SYNTHASE SUBUNIT ALPHA, MITOCHONDRIAL"/>
    <property type="match status" value="1"/>
</dbReference>
<dbReference type="NCBIfam" id="NF009884">
    <property type="entry name" value="PRK13343.1"/>
    <property type="match status" value="1"/>
</dbReference>
<dbReference type="InterPro" id="IPR005294">
    <property type="entry name" value="ATP_synth_F1_asu"/>
</dbReference>
<keyword evidence="12 14" id="KW-0066">ATP synthesis</keyword>
<dbReference type="CDD" id="cd18116">
    <property type="entry name" value="ATP-synt_F1_alpha_N"/>
    <property type="match status" value="1"/>
</dbReference>
<comment type="function">
    <text evidence="1 14">Produces ATP from ADP in the presence of a proton gradient across the membrane. The alpha chain is a regulatory subunit.</text>
</comment>
<keyword evidence="8 14" id="KW-1278">Translocase</keyword>
<dbReference type="Pfam" id="PF00306">
    <property type="entry name" value="ATP-synt_ab_C"/>
    <property type="match status" value="1"/>
</dbReference>
<evidence type="ECO:0000259" key="15">
    <source>
        <dbReference type="Pfam" id="PF00006"/>
    </source>
</evidence>
<dbReference type="EMBL" id="JACSQU010000002">
    <property type="protein sequence ID" value="MBD7941505.1"/>
    <property type="molecule type" value="Genomic_DNA"/>
</dbReference>
<keyword evidence="19" id="KW-1185">Reference proteome</keyword>
<keyword evidence="9 14" id="KW-0406">Ion transport</keyword>
<evidence type="ECO:0000259" key="17">
    <source>
        <dbReference type="Pfam" id="PF02874"/>
    </source>
</evidence>
<dbReference type="Pfam" id="PF00006">
    <property type="entry name" value="ATP-synt_ab"/>
    <property type="match status" value="1"/>
</dbReference>
<dbReference type="InterPro" id="IPR004100">
    <property type="entry name" value="ATPase_F1/V1/A1_a/bsu_N"/>
</dbReference>
<evidence type="ECO:0000256" key="5">
    <source>
        <dbReference type="ARBA" id="ARBA00022741"/>
    </source>
</evidence>
<name>A0ABR8R118_9CAUL</name>
<evidence type="ECO:0000256" key="12">
    <source>
        <dbReference type="ARBA" id="ARBA00023310"/>
    </source>
</evidence>
<dbReference type="InterPro" id="IPR023366">
    <property type="entry name" value="ATP_synth_asu-like_sf"/>
</dbReference>
<evidence type="ECO:0000313" key="18">
    <source>
        <dbReference type="EMBL" id="MBD7941505.1"/>
    </source>
</evidence>
<dbReference type="RefSeq" id="WP_191743918.1">
    <property type="nucleotide sequence ID" value="NZ_JACSQU010000002.1"/>
</dbReference>
<dbReference type="InterPro" id="IPR036121">
    <property type="entry name" value="ATPase_F1/V1/A1_a/bsu_N_sf"/>
</dbReference>
<evidence type="ECO:0000259" key="16">
    <source>
        <dbReference type="Pfam" id="PF00306"/>
    </source>
</evidence>
<dbReference type="PROSITE" id="PS00152">
    <property type="entry name" value="ATPASE_ALPHA_BETA"/>
    <property type="match status" value="1"/>
</dbReference>
<dbReference type="InterPro" id="IPR000793">
    <property type="entry name" value="ATP_synth_asu_C"/>
</dbReference>
<evidence type="ECO:0000313" key="19">
    <source>
        <dbReference type="Proteomes" id="UP000638918"/>
    </source>
</evidence>
<feature type="domain" description="ATPase F1/V1/A1 complex alpha/beta subunit N-terminal" evidence="17">
    <location>
        <begin position="25"/>
        <end position="93"/>
    </location>
</feature>
<keyword evidence="11 14" id="KW-0139">CF(1)</keyword>
<dbReference type="InterPro" id="IPR027417">
    <property type="entry name" value="P-loop_NTPase"/>
</dbReference>
<sequence length="510" mass="55008">MDIRAAEISAILKSQIANFGVEADVSDVGQVLSVGDGIARIHGLDNVQAGEMVEFTKAGVKGMALNLERDNVGAVIFGADADIAEGDDVRRLGEIVDVPVGKGLLGRVVNPLGEPIDGKGPIQFTERRRVDVKAPGIIPRKSVHEPMQTGMKAIDTLIPVGRGQRELIIGDRQVGKTAVAIDTILNQKTVNKSDDESAKLYCIYVAIGQKRSTVAQIVKTLEESGALEYTIVVAATASEPAPLQFLAPFAGTAMGEYFRDNGMHGLIIYDDLSKQAVAYRQMSLLLRRPPGREAYPGDVFYLHSRLLERSAKLNEDYGSGSLTALPIIETQANDVSAYIPTNVISITDGQIFLESDLFYQGIRPAVNVGISVSRVGSSAQIKAMKQVAGSIKGELAQYREMAAFAKFGSDLDVSTQRLLARGARLTELLKQPQYSPLAVEEQVVSIYAGTRGYLDAIEVSQVGRFESELLARIHANHASLLEGIRTKKALTPELEAELKDILAAFAKTFA</sequence>
<evidence type="ECO:0000256" key="6">
    <source>
        <dbReference type="ARBA" id="ARBA00022781"/>
    </source>
</evidence>
<keyword evidence="10 14" id="KW-0472">Membrane</keyword>
<dbReference type="Gene3D" id="1.20.150.20">
    <property type="entry name" value="ATP synthase alpha/beta chain, C-terminal domain"/>
    <property type="match status" value="1"/>
</dbReference>
<evidence type="ECO:0000256" key="13">
    <source>
        <dbReference type="ARBA" id="ARBA00026013"/>
    </source>
</evidence>
<comment type="catalytic activity">
    <reaction evidence="14">
        <text>ATP + H2O + 4 H(+)(in) = ADP + phosphate + 5 H(+)(out)</text>
        <dbReference type="Rhea" id="RHEA:57720"/>
        <dbReference type="ChEBI" id="CHEBI:15377"/>
        <dbReference type="ChEBI" id="CHEBI:15378"/>
        <dbReference type="ChEBI" id="CHEBI:30616"/>
        <dbReference type="ChEBI" id="CHEBI:43474"/>
        <dbReference type="ChEBI" id="CHEBI:456216"/>
        <dbReference type="EC" id="7.1.2.2"/>
    </reaction>
</comment>
<dbReference type="InterPro" id="IPR038376">
    <property type="entry name" value="ATP_synth_asu_C_sf"/>
</dbReference>
<accession>A0ABR8R118</accession>
<reference evidence="18 19" key="1">
    <citation type="submission" date="2020-08" db="EMBL/GenBank/DDBJ databases">
        <title>A Genomic Blueprint of the Chicken Gut Microbiome.</title>
        <authorList>
            <person name="Gilroy R."/>
            <person name="Ravi A."/>
            <person name="Getino M."/>
            <person name="Pursley I."/>
            <person name="Horton D.L."/>
            <person name="Alikhan N.-F."/>
            <person name="Baker D."/>
            <person name="Gharbi K."/>
            <person name="Hall N."/>
            <person name="Watson M."/>
            <person name="Adriaenssens E.M."/>
            <person name="Foster-Nyarko E."/>
            <person name="Jarju S."/>
            <person name="Secka A."/>
            <person name="Antonio M."/>
            <person name="Oren A."/>
            <person name="Chaudhuri R."/>
            <person name="La Ragione R.M."/>
            <person name="Hildebrand F."/>
            <person name="Pallen M.J."/>
        </authorList>
    </citation>
    <scope>NUCLEOTIDE SEQUENCE [LARGE SCALE GENOMIC DNA]</scope>
    <source>
        <strain evidence="18 19">Sa3CVA3</strain>
    </source>
</reference>
<keyword evidence="6 14" id="KW-0375">Hydrogen ion transport</keyword>
<dbReference type="InterPro" id="IPR000194">
    <property type="entry name" value="ATPase_F1/V1/A1_a/bsu_nucl-bd"/>
</dbReference>
<dbReference type="SUPFAM" id="SSF47917">
    <property type="entry name" value="C-terminal domain of alpha and beta subunits of F1 ATP synthase"/>
    <property type="match status" value="1"/>
</dbReference>
<feature type="domain" description="ATPase F1/V1/A1 complex alpha/beta subunit nucleotide-binding" evidence="15">
    <location>
        <begin position="150"/>
        <end position="373"/>
    </location>
</feature>
<dbReference type="Pfam" id="PF02874">
    <property type="entry name" value="ATP-synt_ab_N"/>
    <property type="match status" value="1"/>
</dbReference>
<organism evidence="18 19">
    <name type="scientific">Brevundimonas guildfordensis</name>
    <dbReference type="NCBI Taxonomy" id="2762241"/>
    <lineage>
        <taxon>Bacteria</taxon>
        <taxon>Pseudomonadati</taxon>
        <taxon>Pseudomonadota</taxon>
        <taxon>Alphaproteobacteria</taxon>
        <taxon>Caulobacterales</taxon>
        <taxon>Caulobacteraceae</taxon>
        <taxon>Brevundimonas</taxon>
    </lineage>
</organism>
<comment type="caution">
    <text evidence="18">The sequence shown here is derived from an EMBL/GenBank/DDBJ whole genome shotgun (WGS) entry which is preliminary data.</text>
</comment>
<dbReference type="CDD" id="cd01132">
    <property type="entry name" value="F1-ATPase_alpha_CD"/>
    <property type="match status" value="1"/>
</dbReference>
<proteinExistence type="inferred from homology"/>
<evidence type="ECO:0000256" key="8">
    <source>
        <dbReference type="ARBA" id="ARBA00022967"/>
    </source>
</evidence>
<comment type="subcellular location">
    <subcellularLocation>
        <location evidence="14">Cell membrane</location>
        <topology evidence="14">Peripheral membrane protein</topology>
    </subcellularLocation>
    <subcellularLocation>
        <location evidence="2">Membrane</location>
    </subcellularLocation>
</comment>
<evidence type="ECO:0000256" key="1">
    <source>
        <dbReference type="ARBA" id="ARBA00003784"/>
    </source>
</evidence>
<dbReference type="NCBIfam" id="TIGR00962">
    <property type="entry name" value="atpA"/>
    <property type="match status" value="1"/>
</dbReference>
<evidence type="ECO:0000256" key="4">
    <source>
        <dbReference type="ARBA" id="ARBA00022448"/>
    </source>
</evidence>
<protein>
    <recommendedName>
        <fullName evidence="14">ATP synthase subunit alpha</fullName>
        <ecNumber evidence="14">7.1.2.2</ecNumber>
    </recommendedName>
    <alternativeName>
        <fullName evidence="14">ATP synthase F1 sector subunit alpha</fullName>
    </alternativeName>
    <alternativeName>
        <fullName evidence="14">F-ATPase subunit alpha</fullName>
    </alternativeName>
</protein>
<keyword evidence="4 14" id="KW-0813">Transport</keyword>
<dbReference type="CDD" id="cd18113">
    <property type="entry name" value="ATP-synt_F1_alpha_C"/>
    <property type="match status" value="1"/>
</dbReference>
<evidence type="ECO:0000256" key="9">
    <source>
        <dbReference type="ARBA" id="ARBA00023065"/>
    </source>
</evidence>
<dbReference type="Gene3D" id="2.40.30.20">
    <property type="match status" value="1"/>
</dbReference>
<dbReference type="SUPFAM" id="SSF52540">
    <property type="entry name" value="P-loop containing nucleoside triphosphate hydrolases"/>
    <property type="match status" value="1"/>
</dbReference>
<feature type="domain" description="ATP synthase alpha subunit C-terminal" evidence="16">
    <location>
        <begin position="380"/>
        <end position="505"/>
    </location>
</feature>
<dbReference type="InterPro" id="IPR020003">
    <property type="entry name" value="ATPase_a/bsu_AS"/>
</dbReference>
<dbReference type="PIRSF" id="PIRSF039088">
    <property type="entry name" value="F_ATPase_subunit_alpha"/>
    <property type="match status" value="1"/>
</dbReference>
<dbReference type="Proteomes" id="UP000638918">
    <property type="component" value="Unassembled WGS sequence"/>
</dbReference>
<comment type="subunit">
    <text evidence="13">F-type ATPases have 2 components, CF(1) - the catalytic core - and CF(0) - the membrane proton channel. CF(1) has five subunits: alpha(3), beta(3), gamma(1), delta(1), epsilon(1). CF(0) has four main subunits: a(1), b(1), b'(1) and c(9-12).</text>
</comment>